<evidence type="ECO:0000256" key="2">
    <source>
        <dbReference type="PIRSR" id="PIRSR004789-51"/>
    </source>
</evidence>
<evidence type="ECO:0000256" key="1">
    <source>
        <dbReference type="PIRSR" id="PIRSR004789-50"/>
    </source>
</evidence>
<feature type="binding site" evidence="2">
    <location>
        <position position="173"/>
    </location>
    <ligand>
        <name>Fe cation</name>
        <dbReference type="ChEBI" id="CHEBI:24875"/>
        <label>2</label>
    </ligand>
</feature>
<feature type="binding site" evidence="2">
    <location>
        <position position="148"/>
    </location>
    <ligand>
        <name>Fe cation</name>
        <dbReference type="ChEBI" id="CHEBI:24875"/>
        <label>2</label>
    </ligand>
</feature>
<feature type="binding site" evidence="2">
    <location>
        <position position="175"/>
    </location>
    <ligand>
        <name>Fe cation</name>
        <dbReference type="ChEBI" id="CHEBI:24875"/>
        <label>1</label>
    </ligand>
</feature>
<dbReference type="Proteomes" id="UP000823613">
    <property type="component" value="Unassembled WGS sequence"/>
</dbReference>
<sequence>MNILFIGDIVGKLGRKALEINVPILINKYKIDFIIANGENITNGKGISLTHYGFLKAHQIDAITLGNHYNHLEEIYSFINNDDIIRPLNIKNEKEGAGSRVFEINGTKIRVTNLLGENTAKFEISDSYNSVLDILTNDDSDIHIIDFHAEYTGEKKAFAYSLKNSVSAVIGTHTHVQTRDYQKLSTGPLYISDVGMCGLYDSVLGVEKDSVVERIIFKNDNARFKQLNDGKTIFSAVVLRFEDITFKPLEIIPIYNVN</sequence>
<feature type="binding site" evidence="2">
    <location>
        <position position="40"/>
    </location>
    <ligand>
        <name>Fe cation</name>
        <dbReference type="ChEBI" id="CHEBI:24875"/>
        <label>1</label>
    </ligand>
</feature>
<dbReference type="SUPFAM" id="SSF56300">
    <property type="entry name" value="Metallo-dependent phosphatases"/>
    <property type="match status" value="1"/>
</dbReference>
<dbReference type="GO" id="GO:0004113">
    <property type="term" value="F:2',3'-cyclic-nucleotide 3'-phosphodiesterase activity"/>
    <property type="evidence" value="ECO:0007669"/>
    <property type="project" value="TreeGrafter"/>
</dbReference>
<dbReference type="Pfam" id="PF13277">
    <property type="entry name" value="YmdB"/>
    <property type="match status" value="1"/>
</dbReference>
<organism evidence="3 4">
    <name type="scientific">Candidatus Onthovivens merdipullorum</name>
    <dbReference type="NCBI Taxonomy" id="2840889"/>
    <lineage>
        <taxon>Bacteria</taxon>
        <taxon>Bacillati</taxon>
        <taxon>Bacillota</taxon>
        <taxon>Bacilli</taxon>
        <taxon>Bacillales</taxon>
        <taxon>Candidatus Onthovivens</taxon>
    </lineage>
</organism>
<dbReference type="PANTHER" id="PTHR36303:SF1">
    <property type="entry name" value="2',3'-CYCLIC-NUCLEOTIDE 2'-PHOSPHODIESTERASE"/>
    <property type="match status" value="1"/>
</dbReference>
<reference evidence="3" key="2">
    <citation type="journal article" date="2021" name="PeerJ">
        <title>Extensive microbial diversity within the chicken gut microbiome revealed by metagenomics and culture.</title>
        <authorList>
            <person name="Gilroy R."/>
            <person name="Ravi A."/>
            <person name="Getino M."/>
            <person name="Pursley I."/>
            <person name="Horton D.L."/>
            <person name="Alikhan N.F."/>
            <person name="Baker D."/>
            <person name="Gharbi K."/>
            <person name="Hall N."/>
            <person name="Watson M."/>
            <person name="Adriaenssens E.M."/>
            <person name="Foster-Nyarko E."/>
            <person name="Jarju S."/>
            <person name="Secka A."/>
            <person name="Antonio M."/>
            <person name="Oren A."/>
            <person name="Chaudhuri R.R."/>
            <person name="La Ragione R."/>
            <person name="Hildebrand F."/>
            <person name="Pallen M.J."/>
        </authorList>
    </citation>
    <scope>NUCLEOTIDE SEQUENCE</scope>
    <source>
        <strain evidence="3">11159</strain>
    </source>
</reference>
<comment type="caution">
    <text evidence="3">The sequence shown here is derived from an EMBL/GenBank/DDBJ whole genome shotgun (WGS) entry which is preliminary data.</text>
</comment>
<feature type="binding site" evidence="2">
    <location>
        <position position="67"/>
    </location>
    <ligand>
        <name>Fe cation</name>
        <dbReference type="ChEBI" id="CHEBI:24875"/>
        <label>2</label>
    </ligand>
</feature>
<dbReference type="PANTHER" id="PTHR36303">
    <property type="entry name" value="2',3'-CYCLIC-NUCLEOTIDE 2'-PHOSPHODIESTERASE"/>
    <property type="match status" value="1"/>
</dbReference>
<name>A0A9D9GWI0_9BACL</name>
<feature type="binding site" evidence="2">
    <location>
        <position position="39"/>
    </location>
    <ligand>
        <name>Fe cation</name>
        <dbReference type="ChEBI" id="CHEBI:24875"/>
        <label>1</label>
    </ligand>
</feature>
<dbReference type="InterPro" id="IPR005235">
    <property type="entry name" value="YmdB-like"/>
</dbReference>
<dbReference type="EMBL" id="JADIMY010000049">
    <property type="protein sequence ID" value="MBO8427369.1"/>
    <property type="molecule type" value="Genomic_DNA"/>
</dbReference>
<dbReference type="AlphaFoldDB" id="A0A9D9GWI0"/>
<gene>
    <name evidence="3" type="ORF">IAC58_02265</name>
</gene>
<proteinExistence type="predicted"/>
<evidence type="ECO:0000313" key="4">
    <source>
        <dbReference type="Proteomes" id="UP000823613"/>
    </source>
</evidence>
<accession>A0A9D9GWI0</accession>
<feature type="binding site" evidence="2">
    <location>
        <position position="39"/>
    </location>
    <ligand>
        <name>Fe cation</name>
        <dbReference type="ChEBI" id="CHEBI:24875"/>
        <label>2</label>
    </ligand>
</feature>
<feature type="binding site" evidence="2">
    <location>
        <position position="8"/>
    </location>
    <ligand>
        <name>Fe cation</name>
        <dbReference type="ChEBI" id="CHEBI:24875"/>
        <label>1</label>
    </ligand>
</feature>
<dbReference type="GO" id="GO:0046872">
    <property type="term" value="F:metal ion binding"/>
    <property type="evidence" value="ECO:0007669"/>
    <property type="project" value="UniProtKB-KW"/>
</dbReference>
<protein>
    <submittedName>
        <fullName evidence="3">YmdB family metallophosphoesterase</fullName>
    </submittedName>
</protein>
<dbReference type="PIRSF" id="PIRSF004789">
    <property type="entry name" value="DR1281"/>
    <property type="match status" value="1"/>
</dbReference>
<evidence type="ECO:0000313" key="3">
    <source>
        <dbReference type="EMBL" id="MBO8427369.1"/>
    </source>
</evidence>
<feature type="active site" description="Proton donor" evidence="1">
    <location>
        <position position="68"/>
    </location>
</feature>
<dbReference type="Gene3D" id="3.60.21.10">
    <property type="match status" value="1"/>
</dbReference>
<reference evidence="3" key="1">
    <citation type="submission" date="2020-10" db="EMBL/GenBank/DDBJ databases">
        <authorList>
            <person name="Gilroy R."/>
        </authorList>
    </citation>
    <scope>NUCLEOTIDE SEQUENCE</scope>
    <source>
        <strain evidence="3">11159</strain>
    </source>
</reference>
<dbReference type="InterPro" id="IPR029052">
    <property type="entry name" value="Metallo-depent_PP-like"/>
</dbReference>
<keyword evidence="2" id="KW-0479">Metal-binding</keyword>